<reference evidence="1" key="1">
    <citation type="journal article" date="2004" name="Nature">
        <title>Community structure and metabolism through reconstruction of microbial genomes from the environment.</title>
        <authorList>
            <person name="Tyson G.W."/>
            <person name="Chapman J."/>
            <person name="Hugenholtz P."/>
            <person name="Allen E.E."/>
            <person name="Ram R.J."/>
            <person name="Richardson P.M."/>
            <person name="Solovyev V.V."/>
            <person name="Rubin E.M."/>
            <person name="Rokhsar D.S."/>
            <person name="Banfield J.F."/>
        </authorList>
    </citation>
    <scope>NUCLEOTIDE SEQUENCE [LARGE SCALE GENOMIC DNA]</scope>
</reference>
<dbReference type="AlphaFoldDB" id="B6AS76"/>
<protein>
    <submittedName>
        <fullName evidence="1">Probable transposase</fullName>
    </submittedName>
</protein>
<name>B6AS76_9BACT</name>
<gene>
    <name evidence="1" type="ORF">CGL2_11278012</name>
</gene>
<sequence>MSIWTTNPIESTFSTIRHRTRQDRGCFSRETLLALIFQVALASEKRFRRIKGYTLISRVLRGTVFVDGVEKTQETQDPEQKRAECAA</sequence>
<dbReference type="EMBL" id="DS995262">
    <property type="protein sequence ID" value="EDZ38306.1"/>
    <property type="molecule type" value="Genomic_DNA"/>
</dbReference>
<organism evidence="1">
    <name type="scientific">Leptospirillum sp. Group II '5-way CG'</name>
    <dbReference type="NCBI Taxonomy" id="419541"/>
    <lineage>
        <taxon>Bacteria</taxon>
        <taxon>Pseudomonadati</taxon>
        <taxon>Nitrospirota</taxon>
        <taxon>Nitrospiria</taxon>
        <taxon>Nitrospirales</taxon>
        <taxon>Nitrospiraceae</taxon>
        <taxon>Leptospirillum</taxon>
    </lineage>
</organism>
<proteinExistence type="predicted"/>
<accession>B6AS76</accession>
<reference evidence="1" key="2">
    <citation type="journal article" date="2008" name="PLoS Biol.">
        <title>Population genomic analysis of strain variation in Leptospirillum group II bacteria involved in acid mine drainage formation.</title>
        <authorList>
            <person name="Simmons S.L."/>
            <person name="Dibartolo G."/>
            <person name="Denef V.J."/>
            <person name="Goltsman D.S."/>
            <person name="Thelen M.P."/>
            <person name="Banfield J.F."/>
        </authorList>
    </citation>
    <scope>NUCLEOTIDE SEQUENCE [LARGE SCALE GENOMIC DNA]</scope>
</reference>
<evidence type="ECO:0000313" key="1">
    <source>
        <dbReference type="EMBL" id="EDZ38306.1"/>
    </source>
</evidence>